<proteinExistence type="predicted"/>
<dbReference type="Proteomes" id="UP000625568">
    <property type="component" value="Chromosome 2"/>
</dbReference>
<reference evidence="1 2" key="1">
    <citation type="submission" date="2021-02" db="EMBL/GenBank/DDBJ databases">
        <title>FDA dAtabase for Regulatory Grade micrObial Sequences (FDA-ARGOS): Supporting development and validation of Infectious Disease Dx tests.</title>
        <authorList>
            <person name="Minogue T."/>
            <person name="Wolcott M."/>
            <person name="Wasieloski L."/>
            <person name="Aguilar W."/>
            <person name="Moore D."/>
            <person name="Jaissle J."/>
            <person name="Tallon L."/>
            <person name="Sadzewicz L."/>
            <person name="Zhao X."/>
            <person name="Boylan J."/>
            <person name="Ott S."/>
            <person name="Bowen H."/>
            <person name="Vavikolanu K."/>
            <person name="Mehta A."/>
            <person name="Aluvathingal J."/>
            <person name="Nadendla S."/>
            <person name="Yan Y."/>
            <person name="Sichtig H."/>
        </authorList>
    </citation>
    <scope>NUCLEOTIDE SEQUENCE [LARGE SCALE GENOMIC DNA]</scope>
    <source>
        <strain evidence="1 2">FDAARGOS_1272</strain>
    </source>
</reference>
<dbReference type="AlphaFoldDB" id="A0A892IA97"/>
<protein>
    <submittedName>
        <fullName evidence="1">Uncharacterized protein</fullName>
    </submittedName>
</protein>
<organism evidence="1 2">
    <name type="scientific">Burkholderia dolosa</name>
    <dbReference type="NCBI Taxonomy" id="152500"/>
    <lineage>
        <taxon>Bacteria</taxon>
        <taxon>Pseudomonadati</taxon>
        <taxon>Pseudomonadota</taxon>
        <taxon>Betaproteobacteria</taxon>
        <taxon>Burkholderiales</taxon>
        <taxon>Burkholderiaceae</taxon>
        <taxon>Burkholderia</taxon>
        <taxon>Burkholderia cepacia complex</taxon>
    </lineage>
</organism>
<dbReference type="RefSeq" id="WP_035974934.1">
    <property type="nucleotide sequence ID" value="NZ_CABVPR010000001.1"/>
</dbReference>
<evidence type="ECO:0000313" key="2">
    <source>
        <dbReference type="Proteomes" id="UP000625568"/>
    </source>
</evidence>
<accession>A0A892IA97</accession>
<name>A0A892IA97_9BURK</name>
<dbReference type="GeneID" id="93128899"/>
<sequence>METSIRTTCRRCEIRTGALVEPVAGEGLELDALYRPLAVVCRRDAAGRRETRLLDPRRHVFRNDADAIRFSIAPARRCIDTTPAGTLSPRTGRP</sequence>
<keyword evidence="2" id="KW-1185">Reference proteome</keyword>
<gene>
    <name evidence="1" type="ORF">I6K02_21080</name>
</gene>
<dbReference type="EMBL" id="CP069483">
    <property type="protein sequence ID" value="QRO79068.1"/>
    <property type="molecule type" value="Genomic_DNA"/>
</dbReference>
<evidence type="ECO:0000313" key="1">
    <source>
        <dbReference type="EMBL" id="QRO79068.1"/>
    </source>
</evidence>